<evidence type="ECO:0000313" key="1">
    <source>
        <dbReference type="EMBL" id="WOO40264.1"/>
    </source>
</evidence>
<dbReference type="Proteomes" id="UP001304300">
    <property type="component" value="Chromosome"/>
</dbReference>
<evidence type="ECO:0000313" key="2">
    <source>
        <dbReference type="Proteomes" id="UP001304300"/>
    </source>
</evidence>
<accession>A0AAQ3LDT1</accession>
<protein>
    <submittedName>
        <fullName evidence="1">Uncharacterized protein</fullName>
    </submittedName>
</protein>
<dbReference type="Gene3D" id="1.50.10.100">
    <property type="entry name" value="Chondroitin AC/alginate lyase"/>
    <property type="match status" value="1"/>
</dbReference>
<sequence>MKNYISSAFVYLVTLVGWIGLLNNASASAPVLDENGSRELSQLPPPGVHPRVFFTAEDLPAIKHRLENTEFGKKYERVIVQTIQQMRNQWGDFAFMDFSDPTDEQLIQYVKSDEGRNVRWGMTSLYAVLYEDEELKQMMIDVIVNYARLLLASRERIVGGDVRGGTGLELNKQFNIWTHDGYDVSVSWTIGAAGFAVSYDVLFNDMTPEERAIVGKAIGVATKGRRSYGMGMPLGFAGSNHYGYHGDLAVLLCAIEGEEWYDKETYDNIFQVLRDYWDVGFTDAGACHEDGYGPNLGLRAGGRGYMALARRGYNIFETQKFRNFIDYFALEYEPFPAGMFIGGASGGPYDVLYPTCTLLVRYMYPENPAANYVYRYMLGDDYERGFRWQGFLDFMIYGGDWKGPSSREDMLEESGLPLTVYYPVRGKQVSRSDWSEEALQFTLDARPDAFMIGHDSVDRGNFTLSALGRMWAFTGDFRLFQTGDEHSLVHIDGKSEAWKAPSAKFLWQSDDEKGSIAVADLKYAYDWQWTPPWPKMDTPAFASWEKEMASPVELGWPADLAPSWLPQHLFGSETGYSHTNGLRKRPYNPMEKAVRATVSVRGEHPFVIVADEFRKDSKPHKYEWYMQLPVDLEIKKQAGLDIILGEIDAEMVDGNPAPGSRCLLVRVLRAEDESGRTPNEVDVRVEDYVAHVDQRRNIETKAKRLILGVDSVEPHFRIMLLPFKVGELLPKTQYKPGELTVSWADQSNKVYFRPDDEKGLLIKID</sequence>
<organism evidence="1 2">
    <name type="scientific">Rubellicoccus peritrichatus</name>
    <dbReference type="NCBI Taxonomy" id="3080537"/>
    <lineage>
        <taxon>Bacteria</taxon>
        <taxon>Pseudomonadati</taxon>
        <taxon>Verrucomicrobiota</taxon>
        <taxon>Opitutia</taxon>
        <taxon>Puniceicoccales</taxon>
        <taxon>Cerasicoccaceae</taxon>
        <taxon>Rubellicoccus</taxon>
    </lineage>
</organism>
<keyword evidence="2" id="KW-1185">Reference proteome</keyword>
<dbReference type="InterPro" id="IPR008929">
    <property type="entry name" value="Chondroitin_lyas"/>
</dbReference>
<dbReference type="KEGG" id="puo:RZN69_16720"/>
<reference evidence="1 2" key="1">
    <citation type="submission" date="2023-10" db="EMBL/GenBank/DDBJ databases">
        <title>Rubellicoccus peritrichatus gen. nov., sp. nov., isolated from an algae of coral reef tank.</title>
        <authorList>
            <person name="Luo J."/>
        </authorList>
    </citation>
    <scope>NUCLEOTIDE SEQUENCE [LARGE SCALE GENOMIC DNA]</scope>
    <source>
        <strain evidence="1 2">CR14</strain>
    </source>
</reference>
<dbReference type="AlphaFoldDB" id="A0AAQ3LDT1"/>
<dbReference type="EMBL" id="CP136920">
    <property type="protein sequence ID" value="WOO40264.1"/>
    <property type="molecule type" value="Genomic_DNA"/>
</dbReference>
<gene>
    <name evidence="1" type="ORF">RZN69_16720</name>
</gene>
<proteinExistence type="predicted"/>
<name>A0AAQ3LDT1_9BACT</name>
<dbReference type="RefSeq" id="WP_317832428.1">
    <property type="nucleotide sequence ID" value="NZ_CP136920.1"/>
</dbReference>
<dbReference type="Gene3D" id="2.70.98.70">
    <property type="match status" value="1"/>
</dbReference>